<proteinExistence type="evidence at transcript level"/>
<reference evidence="1" key="1">
    <citation type="journal article" date="2011" name="Plant Physiol.">
        <title>Comprehensive sequence analysis of 24,783 barley full-length cDNAs derived from 12 clone libraries.</title>
        <authorList>
            <person name="Matsumoto T."/>
            <person name="Tanaka T."/>
            <person name="Sakai H."/>
            <person name="Amano N."/>
            <person name="Kanamori H."/>
            <person name="Kurita K."/>
            <person name="Kikuta A."/>
            <person name="Kamiya K."/>
            <person name="Yamamoto M."/>
            <person name="Ikawa H."/>
            <person name="Fujii N."/>
            <person name="Hori K."/>
            <person name="Itoh T."/>
            <person name="Sato K."/>
        </authorList>
    </citation>
    <scope>NUCLEOTIDE SEQUENCE</scope>
    <source>
        <tissue evidence="1">Shoot and root</tissue>
    </source>
</reference>
<organism evidence="1">
    <name type="scientific">Hordeum vulgare subsp. vulgare</name>
    <name type="common">Domesticated barley</name>
    <dbReference type="NCBI Taxonomy" id="112509"/>
    <lineage>
        <taxon>Eukaryota</taxon>
        <taxon>Viridiplantae</taxon>
        <taxon>Streptophyta</taxon>
        <taxon>Embryophyta</taxon>
        <taxon>Tracheophyta</taxon>
        <taxon>Spermatophyta</taxon>
        <taxon>Magnoliopsida</taxon>
        <taxon>Liliopsida</taxon>
        <taxon>Poales</taxon>
        <taxon>Poaceae</taxon>
        <taxon>BOP clade</taxon>
        <taxon>Pooideae</taxon>
        <taxon>Triticodae</taxon>
        <taxon>Triticeae</taxon>
        <taxon>Hordeinae</taxon>
        <taxon>Hordeum</taxon>
    </lineage>
</organism>
<sequence length="77" mass="7929">MAPPTGEGISAFGVDLDGGSLCVREGISPRCFLRKGKEGGAATPAPVISPMEEGPIARANLGGGLISARDWEMFRAQ</sequence>
<protein>
    <submittedName>
        <fullName evidence="1">Predicted protein</fullName>
    </submittedName>
</protein>
<accession>F2DKB5</accession>
<name>F2DKB5_HORVV</name>
<dbReference type="EMBL" id="AK364333">
    <property type="protein sequence ID" value="BAJ95536.1"/>
    <property type="molecule type" value="mRNA"/>
</dbReference>
<evidence type="ECO:0000313" key="1">
    <source>
        <dbReference type="EMBL" id="BAJ95536.1"/>
    </source>
</evidence>
<dbReference type="AlphaFoldDB" id="F2DKB5"/>